<evidence type="ECO:0000313" key="5">
    <source>
        <dbReference type="EMBL" id="OKZ31609.1"/>
    </source>
</evidence>
<keyword evidence="3 5" id="KW-0418">Kinase</keyword>
<dbReference type="SUPFAM" id="SSF53613">
    <property type="entry name" value="Ribokinase-like"/>
    <property type="match status" value="1"/>
</dbReference>
<dbReference type="AlphaFoldDB" id="A0A1Q6HYP6"/>
<dbReference type="CDD" id="cd01166">
    <property type="entry name" value="KdgK"/>
    <property type="match status" value="1"/>
</dbReference>
<proteinExistence type="inferred from homology"/>
<sequence>MEKNNMAKVVTFGEIMVRLAAPEYLKLIQTNAFEISYAGAEANVAVSLAHYGIQTDYITCLPNNPIAERCIMELRGHNVGVNHIIRNGKRMGILYLENGSNTRPSKVYYDRENSSFATIQQNSFNWDDILHDANWFHWTGITPALSENAASECLKAIRTANKLGITVSCDINYRDNLWKYGKTAQEIMPDMVAGSDIILGNEEDCEKVFGIKPQNFNAEHTQGNVDQNTFIDVCDQMMKMFPRCKKVAITLRGAINANHNTWGGVLYDGNKLLKSKRYNITDIVDRVGSGDSFMGGLIFGIMHYGNDEKALEFAVAASCLKHTIKGDFNWSSIEDVKNLIKGDVSGRVKR</sequence>
<dbReference type="InterPro" id="IPR052700">
    <property type="entry name" value="Carb_kinase_PfkB-like"/>
</dbReference>
<dbReference type="Gene3D" id="3.40.1190.20">
    <property type="match status" value="1"/>
</dbReference>
<comment type="caution">
    <text evidence="5">The sequence shown here is derived from an EMBL/GenBank/DDBJ whole genome shotgun (WGS) entry which is preliminary data.</text>
</comment>
<comment type="similarity">
    <text evidence="1">Belongs to the carbohydrate kinase PfkB family.</text>
</comment>
<dbReference type="InterPro" id="IPR029056">
    <property type="entry name" value="Ribokinase-like"/>
</dbReference>
<feature type="domain" description="Carbohydrate kinase PfkB" evidence="4">
    <location>
        <begin position="6"/>
        <end position="323"/>
    </location>
</feature>
<dbReference type="Pfam" id="PF00294">
    <property type="entry name" value="PfkB"/>
    <property type="match status" value="1"/>
</dbReference>
<dbReference type="PANTHER" id="PTHR43320">
    <property type="entry name" value="SUGAR KINASE"/>
    <property type="match status" value="1"/>
</dbReference>
<gene>
    <name evidence="5" type="ORF">BHV79_13285</name>
</gene>
<organism evidence="5 6">
    <name type="scientific">Bacteroides uniformis</name>
    <dbReference type="NCBI Taxonomy" id="820"/>
    <lineage>
        <taxon>Bacteria</taxon>
        <taxon>Pseudomonadati</taxon>
        <taxon>Bacteroidota</taxon>
        <taxon>Bacteroidia</taxon>
        <taxon>Bacteroidales</taxon>
        <taxon>Bacteroidaceae</taxon>
        <taxon>Bacteroides</taxon>
    </lineage>
</organism>
<name>A0A1Q6HYP6_BACUN</name>
<evidence type="ECO:0000256" key="3">
    <source>
        <dbReference type="ARBA" id="ARBA00022777"/>
    </source>
</evidence>
<dbReference type="InterPro" id="IPR011611">
    <property type="entry name" value="PfkB_dom"/>
</dbReference>
<dbReference type="GO" id="GO:0016301">
    <property type="term" value="F:kinase activity"/>
    <property type="evidence" value="ECO:0007669"/>
    <property type="project" value="UniProtKB-KW"/>
</dbReference>
<dbReference type="EMBL" id="MNQU01000252">
    <property type="protein sequence ID" value="OKZ31609.1"/>
    <property type="molecule type" value="Genomic_DNA"/>
</dbReference>
<reference evidence="5 6" key="1">
    <citation type="journal article" date="2016" name="Nat. Biotechnol.">
        <title>Measurement of bacterial replication rates in microbial communities.</title>
        <authorList>
            <person name="Brown C.T."/>
            <person name="Olm M.R."/>
            <person name="Thomas B.C."/>
            <person name="Banfield J.F."/>
        </authorList>
    </citation>
    <scope>NUCLEOTIDE SEQUENCE [LARGE SCALE GENOMIC DNA]</scope>
    <source>
        <strain evidence="5">45_41</strain>
    </source>
</reference>
<evidence type="ECO:0000256" key="2">
    <source>
        <dbReference type="ARBA" id="ARBA00022679"/>
    </source>
</evidence>
<evidence type="ECO:0000256" key="1">
    <source>
        <dbReference type="ARBA" id="ARBA00010688"/>
    </source>
</evidence>
<protein>
    <submittedName>
        <fullName evidence="5">2-dehydro-3-deoxygluconokinase</fullName>
    </submittedName>
</protein>
<accession>A0A1Q6HYP6</accession>
<dbReference type="Proteomes" id="UP000186549">
    <property type="component" value="Unassembled WGS sequence"/>
</dbReference>
<evidence type="ECO:0000313" key="6">
    <source>
        <dbReference type="Proteomes" id="UP000186549"/>
    </source>
</evidence>
<evidence type="ECO:0000259" key="4">
    <source>
        <dbReference type="Pfam" id="PF00294"/>
    </source>
</evidence>
<keyword evidence="2" id="KW-0808">Transferase</keyword>
<dbReference type="PANTHER" id="PTHR43320:SF2">
    <property type="entry name" value="2-DEHYDRO-3-DEOXYGLUCONOKINASE_2-DEHYDRO-3-DEOXYGALACTONOKINASE"/>
    <property type="match status" value="1"/>
</dbReference>